<organism evidence="7">
    <name type="scientific">Caldicellulosiruptor owensensis</name>
    <dbReference type="NCBI Taxonomy" id="55205"/>
    <lineage>
        <taxon>Bacteria</taxon>
        <taxon>Bacillati</taxon>
        <taxon>Bacillota</taxon>
        <taxon>Bacillota incertae sedis</taxon>
        <taxon>Caldicellulosiruptorales</taxon>
        <taxon>Caldicellulosiruptoraceae</taxon>
        <taxon>Caldicellulosiruptor</taxon>
    </lineage>
</organism>
<dbReference type="InterPro" id="IPR006145">
    <property type="entry name" value="PsdUridine_synth_RsuA/RluA"/>
</dbReference>
<dbReference type="CDD" id="cd00165">
    <property type="entry name" value="S4"/>
    <property type="match status" value="1"/>
</dbReference>
<dbReference type="EC" id="5.4.99.-" evidence="5"/>
<dbReference type="InterPro" id="IPR036986">
    <property type="entry name" value="S4_RNA-bd_sf"/>
</dbReference>
<evidence type="ECO:0000256" key="4">
    <source>
        <dbReference type="PROSITE-ProRule" id="PRU00182"/>
    </source>
</evidence>
<dbReference type="SUPFAM" id="SSF55120">
    <property type="entry name" value="Pseudouridine synthase"/>
    <property type="match status" value="1"/>
</dbReference>
<evidence type="ECO:0000313" key="7">
    <source>
        <dbReference type="EMBL" id="HHS01597.1"/>
    </source>
</evidence>
<dbReference type="GO" id="GO:0003723">
    <property type="term" value="F:RNA binding"/>
    <property type="evidence" value="ECO:0007669"/>
    <property type="project" value="UniProtKB-KW"/>
</dbReference>
<dbReference type="FunFam" id="3.10.290.10:FF:000003">
    <property type="entry name" value="Pseudouridine synthase"/>
    <property type="match status" value="1"/>
</dbReference>
<dbReference type="InterPro" id="IPR050343">
    <property type="entry name" value="RsuA_PseudoU_synthase"/>
</dbReference>
<dbReference type="InterPro" id="IPR002942">
    <property type="entry name" value="S4_RNA-bd"/>
</dbReference>
<comment type="caution">
    <text evidence="7">The sequence shown here is derived from an EMBL/GenBank/DDBJ whole genome shotgun (WGS) entry which is preliminary data.</text>
</comment>
<proteinExistence type="inferred from homology"/>
<feature type="domain" description="RNA-binding S4" evidence="6">
    <location>
        <begin position="1"/>
        <end position="59"/>
    </location>
</feature>
<dbReference type="InterPro" id="IPR018496">
    <property type="entry name" value="PsdUridine_synth_RsuA/RluB_CS"/>
</dbReference>
<dbReference type="FunFam" id="3.30.70.1560:FF:000001">
    <property type="entry name" value="Pseudouridine synthase"/>
    <property type="match status" value="1"/>
</dbReference>
<dbReference type="Gene3D" id="3.30.70.580">
    <property type="entry name" value="Pseudouridine synthase I, catalytic domain, N-terminal subdomain"/>
    <property type="match status" value="1"/>
</dbReference>
<dbReference type="AlphaFoldDB" id="A0A7C5ZCM0"/>
<dbReference type="Gene3D" id="3.10.290.10">
    <property type="entry name" value="RNA-binding S4 domain"/>
    <property type="match status" value="1"/>
</dbReference>
<dbReference type="InterPro" id="IPR000748">
    <property type="entry name" value="PsdUridine_synth_RsuA/RluB/E/F"/>
</dbReference>
<evidence type="ECO:0000256" key="5">
    <source>
        <dbReference type="RuleBase" id="RU003887"/>
    </source>
</evidence>
<dbReference type="SUPFAM" id="SSF55174">
    <property type="entry name" value="Alpha-L RNA-binding motif"/>
    <property type="match status" value="1"/>
</dbReference>
<evidence type="ECO:0000259" key="6">
    <source>
        <dbReference type="SMART" id="SM00363"/>
    </source>
</evidence>
<dbReference type="PANTHER" id="PTHR47683">
    <property type="entry name" value="PSEUDOURIDINE SYNTHASE FAMILY PROTEIN-RELATED"/>
    <property type="match status" value="1"/>
</dbReference>
<evidence type="ECO:0000256" key="1">
    <source>
        <dbReference type="ARBA" id="ARBA00008348"/>
    </source>
</evidence>
<reference evidence="7" key="1">
    <citation type="journal article" date="2020" name="mSystems">
        <title>Genome- and Community-Level Interaction Insights into Carbon Utilization and Element Cycling Functions of Hydrothermarchaeota in Hydrothermal Sediment.</title>
        <authorList>
            <person name="Zhou Z."/>
            <person name="Liu Y."/>
            <person name="Xu W."/>
            <person name="Pan J."/>
            <person name="Luo Z.H."/>
            <person name="Li M."/>
        </authorList>
    </citation>
    <scope>NUCLEOTIDE SEQUENCE [LARGE SCALE GENOMIC DNA]</scope>
    <source>
        <strain evidence="7">SpSt-102</strain>
    </source>
</reference>
<dbReference type="PROSITE" id="PS50889">
    <property type="entry name" value="S4"/>
    <property type="match status" value="1"/>
</dbReference>
<dbReference type="NCBIfam" id="TIGR00093">
    <property type="entry name" value="pseudouridine synthase"/>
    <property type="match status" value="1"/>
</dbReference>
<dbReference type="EMBL" id="DRUZ01000041">
    <property type="protein sequence ID" value="HHS01597.1"/>
    <property type="molecule type" value="Genomic_DNA"/>
</dbReference>
<dbReference type="SMART" id="SM00363">
    <property type="entry name" value="S4"/>
    <property type="match status" value="1"/>
</dbReference>
<evidence type="ECO:0000256" key="2">
    <source>
        <dbReference type="ARBA" id="ARBA00022884"/>
    </source>
</evidence>
<sequence length="233" mass="26967">MRLDKFLTHCGFGSRTQVKKLIREGIVTVNGKQIVEVDFKINPEEDVVEIDGMVVKFSRRIYIMMNKPKGYVCSNDDPMSLTVFSLISDDLKHRDLHTVGRLDKDAEGLLIITDDGEYTHKVISPKKRIEKEYLVRLEKEVDEERLKEFENGIILDDGYKTLPAKYTIIDSTTVKLCIYEGKYHQVKRMFEAIGNKVVDLKRRRIGGLNLDESLKPGEYRVMKEEEAYLVFGK</sequence>
<keyword evidence="2 4" id="KW-0694">RNA-binding</keyword>
<dbReference type="GO" id="GO:0000455">
    <property type="term" value="P:enzyme-directed rRNA pseudouridine synthesis"/>
    <property type="evidence" value="ECO:0007669"/>
    <property type="project" value="UniProtKB-ARBA"/>
</dbReference>
<dbReference type="PANTHER" id="PTHR47683:SF4">
    <property type="entry name" value="PSEUDOURIDINE SYNTHASE"/>
    <property type="match status" value="1"/>
</dbReference>
<gene>
    <name evidence="7" type="ORF">ENL71_03550</name>
</gene>
<dbReference type="GO" id="GO:0120159">
    <property type="term" value="F:rRNA pseudouridine synthase activity"/>
    <property type="evidence" value="ECO:0007669"/>
    <property type="project" value="UniProtKB-ARBA"/>
</dbReference>
<dbReference type="InterPro" id="IPR020094">
    <property type="entry name" value="TruA/RsuA/RluB/E/F_N"/>
</dbReference>
<comment type="similarity">
    <text evidence="1 5">Belongs to the pseudouridine synthase RsuA family.</text>
</comment>
<dbReference type="Gene3D" id="3.30.70.1560">
    <property type="entry name" value="Alpha-L RNA-binding motif"/>
    <property type="match status" value="1"/>
</dbReference>
<dbReference type="InterPro" id="IPR042092">
    <property type="entry name" value="PsdUridine_s_RsuA/RluB/E/F_cat"/>
</dbReference>
<dbReference type="CDD" id="cd02553">
    <property type="entry name" value="PseudoU_synth_RsuA"/>
    <property type="match status" value="1"/>
</dbReference>
<dbReference type="PROSITE" id="PS01149">
    <property type="entry name" value="PSI_RSU"/>
    <property type="match status" value="1"/>
</dbReference>
<protein>
    <recommendedName>
        <fullName evidence="5">Pseudouridine synthase</fullName>
        <ecNumber evidence="5">5.4.99.-</ecNumber>
    </recommendedName>
</protein>
<keyword evidence="3 5" id="KW-0413">Isomerase</keyword>
<name>A0A7C5ZCM0_9FIRM</name>
<dbReference type="GO" id="GO:0005829">
    <property type="term" value="C:cytosol"/>
    <property type="evidence" value="ECO:0007669"/>
    <property type="project" value="UniProtKB-ARBA"/>
</dbReference>
<dbReference type="InterPro" id="IPR020103">
    <property type="entry name" value="PsdUridine_synth_cat_dom_sf"/>
</dbReference>
<dbReference type="Pfam" id="PF01479">
    <property type="entry name" value="S4"/>
    <property type="match status" value="1"/>
</dbReference>
<accession>A0A7C5ZCM0</accession>
<evidence type="ECO:0000256" key="3">
    <source>
        <dbReference type="ARBA" id="ARBA00023235"/>
    </source>
</evidence>
<dbReference type="Pfam" id="PF00849">
    <property type="entry name" value="PseudoU_synth_2"/>
    <property type="match status" value="1"/>
</dbReference>